<organism evidence="3 4">
    <name type="scientific">Microbacterium telephonicum</name>
    <dbReference type="NCBI Taxonomy" id="1714841"/>
    <lineage>
        <taxon>Bacteria</taxon>
        <taxon>Bacillati</taxon>
        <taxon>Actinomycetota</taxon>
        <taxon>Actinomycetes</taxon>
        <taxon>Micrococcales</taxon>
        <taxon>Microbacteriaceae</taxon>
        <taxon>Microbacterium</taxon>
    </lineage>
</organism>
<gene>
    <name evidence="3" type="ORF">C7474_2374</name>
</gene>
<sequence length="374" mass="39245">MSASIRPFLSWLAVAFTVYLTIGGLLWTTPGAVQQPVVAVASLALYLLTALVCIFWPAPTATVGDGPAGELTRPSPLPLWTTVLALGVAVIVPNATWLSVEAASRSQSFATWGLGGIGALMAILVVRGRVWFAWAGVAIVVGEAIFWIGVADAVALGAVGAVLWVGIAHLVTGLVGRAARDTAELTQLQRAASEWLASQEGGRRERRAQVQRALAIAGPVLARVVEADGRLSDAEREQAHLAEGALRDELRASRLLDDEVRAQLDAARRRGAVVSVTDEGGLDDLDVETLTEIRARLAAALTDTSSEQVFVRTSTHGDTAVTVVGRSRGGDGEDVVDLWHEIERTTPVFPGRNAAGDGAAAGAEEPAEPEAPRP</sequence>
<name>A0A498BY62_9MICO</name>
<dbReference type="AlphaFoldDB" id="A0A498BY62"/>
<keyword evidence="4" id="KW-1185">Reference proteome</keyword>
<keyword evidence="2" id="KW-1133">Transmembrane helix</keyword>
<feature type="transmembrane region" description="Helical" evidence="2">
    <location>
        <begin position="131"/>
        <end position="148"/>
    </location>
</feature>
<feature type="transmembrane region" description="Helical" evidence="2">
    <location>
        <begin position="154"/>
        <end position="175"/>
    </location>
</feature>
<feature type="compositionally biased region" description="Low complexity" evidence="1">
    <location>
        <begin position="350"/>
        <end position="364"/>
    </location>
</feature>
<feature type="transmembrane region" description="Helical" evidence="2">
    <location>
        <begin position="33"/>
        <end position="56"/>
    </location>
</feature>
<dbReference type="RefSeq" id="WP_241965224.1">
    <property type="nucleotide sequence ID" value="NZ_RCDB01000003.1"/>
</dbReference>
<evidence type="ECO:0000313" key="3">
    <source>
        <dbReference type="EMBL" id="RLK47777.1"/>
    </source>
</evidence>
<feature type="region of interest" description="Disordered" evidence="1">
    <location>
        <begin position="346"/>
        <end position="374"/>
    </location>
</feature>
<keyword evidence="2" id="KW-0472">Membrane</keyword>
<keyword evidence="2" id="KW-0812">Transmembrane</keyword>
<dbReference type="EMBL" id="RCDB01000003">
    <property type="protein sequence ID" value="RLK47777.1"/>
    <property type="molecule type" value="Genomic_DNA"/>
</dbReference>
<feature type="transmembrane region" description="Helical" evidence="2">
    <location>
        <begin position="109"/>
        <end position="126"/>
    </location>
</feature>
<comment type="caution">
    <text evidence="3">The sequence shown here is derived from an EMBL/GenBank/DDBJ whole genome shotgun (WGS) entry which is preliminary data.</text>
</comment>
<protein>
    <recommendedName>
        <fullName evidence="5">Signal transduction histidine kinase</fullName>
    </recommendedName>
</protein>
<evidence type="ECO:0000313" key="4">
    <source>
        <dbReference type="Proteomes" id="UP000273158"/>
    </source>
</evidence>
<evidence type="ECO:0000256" key="1">
    <source>
        <dbReference type="SAM" id="MobiDB-lite"/>
    </source>
</evidence>
<evidence type="ECO:0000256" key="2">
    <source>
        <dbReference type="SAM" id="Phobius"/>
    </source>
</evidence>
<evidence type="ECO:0008006" key="5">
    <source>
        <dbReference type="Google" id="ProtNLM"/>
    </source>
</evidence>
<dbReference type="Proteomes" id="UP000273158">
    <property type="component" value="Unassembled WGS sequence"/>
</dbReference>
<feature type="transmembrane region" description="Helical" evidence="2">
    <location>
        <begin position="7"/>
        <end position="27"/>
    </location>
</feature>
<accession>A0A498BY62</accession>
<feature type="transmembrane region" description="Helical" evidence="2">
    <location>
        <begin position="77"/>
        <end position="97"/>
    </location>
</feature>
<proteinExistence type="predicted"/>
<reference evidence="3 4" key="1">
    <citation type="journal article" date="2015" name="Stand. Genomic Sci.">
        <title>Genomic Encyclopedia of Bacterial and Archaeal Type Strains, Phase III: the genomes of soil and plant-associated and newly described type strains.</title>
        <authorList>
            <person name="Whitman W.B."/>
            <person name="Woyke T."/>
            <person name="Klenk H.P."/>
            <person name="Zhou Y."/>
            <person name="Lilburn T.G."/>
            <person name="Beck B.J."/>
            <person name="De Vos P."/>
            <person name="Vandamme P."/>
            <person name="Eisen J.A."/>
            <person name="Garrity G."/>
            <person name="Hugenholtz P."/>
            <person name="Kyrpides N.C."/>
        </authorList>
    </citation>
    <scope>NUCLEOTIDE SEQUENCE [LARGE SCALE GENOMIC DNA]</scope>
    <source>
        <strain evidence="3 4">S2T63</strain>
    </source>
</reference>